<dbReference type="STRING" id="2010991.A0A3M2SKM2"/>
<evidence type="ECO:0000313" key="1">
    <source>
        <dbReference type="EMBL" id="RMJ18103.1"/>
    </source>
</evidence>
<accession>A0A3M2SKM2</accession>
<protein>
    <submittedName>
        <fullName evidence="1">Uncharacterized protein</fullName>
    </submittedName>
</protein>
<dbReference type="Proteomes" id="UP000277212">
    <property type="component" value="Unassembled WGS sequence"/>
</dbReference>
<gene>
    <name evidence="1" type="ORF">CDV36_002198</name>
</gene>
<comment type="caution">
    <text evidence="1">The sequence shown here is derived from an EMBL/GenBank/DDBJ whole genome shotgun (WGS) entry which is preliminary data.</text>
</comment>
<reference evidence="1 2" key="1">
    <citation type="submission" date="2017-06" db="EMBL/GenBank/DDBJ databases">
        <title>Comparative genomic analysis of Ambrosia Fusariam Clade fungi.</title>
        <authorList>
            <person name="Stajich J.E."/>
            <person name="Carrillo J."/>
            <person name="Kijimoto T."/>
            <person name="Eskalen A."/>
            <person name="O'Donnell K."/>
            <person name="Kasson M."/>
        </authorList>
    </citation>
    <scope>NUCLEOTIDE SEQUENCE [LARGE SCALE GENOMIC DNA]</scope>
    <source>
        <strain evidence="1">UCR3666</strain>
    </source>
</reference>
<dbReference type="AlphaFoldDB" id="A0A3M2SKM2"/>
<sequence>MSRFFFISRRRLGQVAKTAVGLSATGATGFYLWTRNCYFEPFGPELNESLFKHPMLKQLNPWNKPLSFDSCVREVSFDKLDDGLLEDARQGGTKLIERFSEGMWGGYGYAIQRRILESFKDEKSKDDVWSRDDLFKCKYEPGTFFTNHFAVLEKSPTCLTMRGCFGPRQDPPVPQKVDNLFELRAELDEQRKVVKLKLRCLTFDGTERAKEDPDPFGGVAGFLHRRYSSLLVESGAGNCLR</sequence>
<proteinExistence type="predicted"/>
<organism evidence="1 2">
    <name type="scientific">Fusarium kuroshium</name>
    <dbReference type="NCBI Taxonomy" id="2010991"/>
    <lineage>
        <taxon>Eukaryota</taxon>
        <taxon>Fungi</taxon>
        <taxon>Dikarya</taxon>
        <taxon>Ascomycota</taxon>
        <taxon>Pezizomycotina</taxon>
        <taxon>Sordariomycetes</taxon>
        <taxon>Hypocreomycetidae</taxon>
        <taxon>Hypocreales</taxon>
        <taxon>Nectriaceae</taxon>
        <taxon>Fusarium</taxon>
        <taxon>Fusarium solani species complex</taxon>
    </lineage>
</organism>
<dbReference type="EMBL" id="NKUJ01000023">
    <property type="protein sequence ID" value="RMJ18103.1"/>
    <property type="molecule type" value="Genomic_DNA"/>
</dbReference>
<dbReference type="OrthoDB" id="4436466at2759"/>
<name>A0A3M2SKM2_9HYPO</name>
<keyword evidence="2" id="KW-1185">Reference proteome</keyword>
<evidence type="ECO:0000313" key="2">
    <source>
        <dbReference type="Proteomes" id="UP000277212"/>
    </source>
</evidence>